<organism evidence="9 10">
    <name type="scientific">Hymenobacter lucidus</name>
    <dbReference type="NCBI Taxonomy" id="2880930"/>
    <lineage>
        <taxon>Bacteria</taxon>
        <taxon>Pseudomonadati</taxon>
        <taxon>Bacteroidota</taxon>
        <taxon>Cytophagia</taxon>
        <taxon>Cytophagales</taxon>
        <taxon>Hymenobacteraceae</taxon>
        <taxon>Hymenobacter</taxon>
    </lineage>
</organism>
<keyword evidence="6" id="KW-0812">Transmembrane</keyword>
<accession>A0ABS8AMH5</accession>
<dbReference type="InterPro" id="IPR050597">
    <property type="entry name" value="Cytochrome_c_Oxidase_Subunit"/>
</dbReference>
<evidence type="ECO:0000256" key="6">
    <source>
        <dbReference type="SAM" id="Phobius"/>
    </source>
</evidence>
<keyword evidence="10" id="KW-1185">Reference proteome</keyword>
<evidence type="ECO:0000259" key="8">
    <source>
        <dbReference type="PROSITE" id="PS51007"/>
    </source>
</evidence>
<feature type="domain" description="Cytochrome c" evidence="8">
    <location>
        <begin position="198"/>
        <end position="277"/>
    </location>
</feature>
<protein>
    <submittedName>
        <fullName evidence="9">C-type cytochrome</fullName>
    </submittedName>
</protein>
<comment type="caution">
    <text evidence="9">The sequence shown here is derived from an EMBL/GenBank/DDBJ whole genome shotgun (WGS) entry which is preliminary data.</text>
</comment>
<dbReference type="PANTHER" id="PTHR33751">
    <property type="entry name" value="CBB3-TYPE CYTOCHROME C OXIDASE SUBUNIT FIXP"/>
    <property type="match status" value="1"/>
</dbReference>
<feature type="transmembrane region" description="Helical" evidence="6">
    <location>
        <begin position="53"/>
        <end position="75"/>
    </location>
</feature>
<evidence type="ECO:0000313" key="10">
    <source>
        <dbReference type="Proteomes" id="UP001165296"/>
    </source>
</evidence>
<keyword evidence="6" id="KW-0472">Membrane</keyword>
<reference evidence="9" key="1">
    <citation type="submission" date="2021-10" db="EMBL/GenBank/DDBJ databases">
        <authorList>
            <person name="Dean J.D."/>
            <person name="Kim M.K."/>
            <person name="Newey C.N."/>
            <person name="Stoker T.S."/>
            <person name="Thompson D.W."/>
            <person name="Grose J.H."/>
        </authorList>
    </citation>
    <scope>NUCLEOTIDE SEQUENCE</scope>
    <source>
        <strain evidence="9">BT178</strain>
    </source>
</reference>
<dbReference type="PANTHER" id="PTHR33751:SF1">
    <property type="entry name" value="CBB3-TYPE CYTOCHROME C OXIDASE SUBUNIT FIXP"/>
    <property type="match status" value="1"/>
</dbReference>
<dbReference type="PROSITE" id="PS51007">
    <property type="entry name" value="CYTC"/>
    <property type="match status" value="1"/>
</dbReference>
<evidence type="ECO:0000256" key="2">
    <source>
        <dbReference type="ARBA" id="ARBA00022723"/>
    </source>
</evidence>
<feature type="chain" id="PRO_5045328848" evidence="7">
    <location>
        <begin position="30"/>
        <end position="301"/>
    </location>
</feature>
<proteinExistence type="predicted"/>
<gene>
    <name evidence="9" type="ORF">LGH74_03300</name>
</gene>
<evidence type="ECO:0000313" key="9">
    <source>
        <dbReference type="EMBL" id="MCB2406991.1"/>
    </source>
</evidence>
<dbReference type="InterPro" id="IPR009056">
    <property type="entry name" value="Cyt_c-like_dom"/>
</dbReference>
<evidence type="ECO:0000256" key="1">
    <source>
        <dbReference type="ARBA" id="ARBA00022617"/>
    </source>
</evidence>
<dbReference type="EMBL" id="JAJADR010000001">
    <property type="protein sequence ID" value="MCB2406991.1"/>
    <property type="molecule type" value="Genomic_DNA"/>
</dbReference>
<feature type="region of interest" description="Disordered" evidence="5">
    <location>
        <begin position="279"/>
        <end position="301"/>
    </location>
</feature>
<dbReference type="Proteomes" id="UP001165296">
    <property type="component" value="Unassembled WGS sequence"/>
</dbReference>
<keyword evidence="7" id="KW-0732">Signal</keyword>
<feature type="signal peptide" evidence="7">
    <location>
        <begin position="1"/>
        <end position="29"/>
    </location>
</feature>
<evidence type="ECO:0000256" key="3">
    <source>
        <dbReference type="ARBA" id="ARBA00023004"/>
    </source>
</evidence>
<dbReference type="Gene3D" id="1.10.760.10">
    <property type="entry name" value="Cytochrome c-like domain"/>
    <property type="match status" value="1"/>
</dbReference>
<keyword evidence="2 4" id="KW-0479">Metal-binding</keyword>
<dbReference type="RefSeq" id="WP_226171879.1">
    <property type="nucleotide sequence ID" value="NZ_JAJADR010000001.1"/>
</dbReference>
<dbReference type="SUPFAM" id="SSF46626">
    <property type="entry name" value="Cytochrome c"/>
    <property type="match status" value="1"/>
</dbReference>
<sequence>MSRLSQLLRVAGLGVALALLAARPSLAQAAEAAIPTASAAPAAASEAQTLLLWFLLGTLALVILLILLLATMLVVRLRPQLRRLYELPTVRPTWSGRVLGLLVGDSTLVRGEVRDEILDHDYDGIHEFDNDLPPWWKYSFYATIVFAISYLSYYHLAGAGQLQGAEYAAEMQQAALFVSAEADDPNKLTTYQPLTAAGDLSSGKSLFTTNCAPCHGANAEGKVGPNLTDEYWLHGGEVNHVYKTIKFGVQGKGMVAWKGKLSGKQILQVSSYLLSLQGTKPAGAKEPQGEKEAPGQPMAKL</sequence>
<keyword evidence="3 4" id="KW-0408">Iron</keyword>
<dbReference type="InterPro" id="IPR038414">
    <property type="entry name" value="CcoP_N_sf"/>
</dbReference>
<evidence type="ECO:0000256" key="5">
    <source>
        <dbReference type="SAM" id="MobiDB-lite"/>
    </source>
</evidence>
<dbReference type="InterPro" id="IPR032858">
    <property type="entry name" value="CcoP_N"/>
</dbReference>
<dbReference type="InterPro" id="IPR036909">
    <property type="entry name" value="Cyt_c-like_dom_sf"/>
</dbReference>
<evidence type="ECO:0000256" key="4">
    <source>
        <dbReference type="PROSITE-ProRule" id="PRU00433"/>
    </source>
</evidence>
<evidence type="ECO:0000256" key="7">
    <source>
        <dbReference type="SAM" id="SignalP"/>
    </source>
</evidence>
<dbReference type="Gene3D" id="6.10.280.130">
    <property type="match status" value="1"/>
</dbReference>
<keyword evidence="6" id="KW-1133">Transmembrane helix</keyword>
<dbReference type="Pfam" id="PF13442">
    <property type="entry name" value="Cytochrome_CBB3"/>
    <property type="match status" value="1"/>
</dbReference>
<dbReference type="Pfam" id="PF14715">
    <property type="entry name" value="FixP_N"/>
    <property type="match status" value="1"/>
</dbReference>
<name>A0ABS8AMH5_9BACT</name>
<keyword evidence="1 4" id="KW-0349">Heme</keyword>